<name>A0A5C3K9Y9_COPMA</name>
<dbReference type="Proteomes" id="UP000307440">
    <property type="component" value="Unassembled WGS sequence"/>
</dbReference>
<organism evidence="1 2">
    <name type="scientific">Coprinopsis marcescibilis</name>
    <name type="common">Agaric fungus</name>
    <name type="synonym">Psathyrella marcescibilis</name>
    <dbReference type="NCBI Taxonomy" id="230819"/>
    <lineage>
        <taxon>Eukaryota</taxon>
        <taxon>Fungi</taxon>
        <taxon>Dikarya</taxon>
        <taxon>Basidiomycota</taxon>
        <taxon>Agaricomycotina</taxon>
        <taxon>Agaricomycetes</taxon>
        <taxon>Agaricomycetidae</taxon>
        <taxon>Agaricales</taxon>
        <taxon>Agaricineae</taxon>
        <taxon>Psathyrellaceae</taxon>
        <taxon>Coprinopsis</taxon>
    </lineage>
</organism>
<protein>
    <submittedName>
        <fullName evidence="1">Uncharacterized protein</fullName>
    </submittedName>
</protein>
<dbReference type="InterPro" id="IPR046521">
    <property type="entry name" value="DUF6698"/>
</dbReference>
<dbReference type="AlphaFoldDB" id="A0A5C3K9Y9"/>
<feature type="non-terminal residue" evidence="1">
    <location>
        <position position="1"/>
    </location>
</feature>
<accession>A0A5C3K9Y9</accession>
<feature type="non-terminal residue" evidence="1">
    <location>
        <position position="217"/>
    </location>
</feature>
<dbReference type="OrthoDB" id="2662502at2759"/>
<keyword evidence="2" id="KW-1185">Reference proteome</keyword>
<dbReference type="STRING" id="230819.A0A5C3K9Y9"/>
<reference evidence="1 2" key="1">
    <citation type="journal article" date="2019" name="Nat. Ecol. Evol.">
        <title>Megaphylogeny resolves global patterns of mushroom evolution.</title>
        <authorList>
            <person name="Varga T."/>
            <person name="Krizsan K."/>
            <person name="Foldi C."/>
            <person name="Dima B."/>
            <person name="Sanchez-Garcia M."/>
            <person name="Sanchez-Ramirez S."/>
            <person name="Szollosi G.J."/>
            <person name="Szarkandi J.G."/>
            <person name="Papp V."/>
            <person name="Albert L."/>
            <person name="Andreopoulos W."/>
            <person name="Angelini C."/>
            <person name="Antonin V."/>
            <person name="Barry K.W."/>
            <person name="Bougher N.L."/>
            <person name="Buchanan P."/>
            <person name="Buyck B."/>
            <person name="Bense V."/>
            <person name="Catcheside P."/>
            <person name="Chovatia M."/>
            <person name="Cooper J."/>
            <person name="Damon W."/>
            <person name="Desjardin D."/>
            <person name="Finy P."/>
            <person name="Geml J."/>
            <person name="Haridas S."/>
            <person name="Hughes K."/>
            <person name="Justo A."/>
            <person name="Karasinski D."/>
            <person name="Kautmanova I."/>
            <person name="Kiss B."/>
            <person name="Kocsube S."/>
            <person name="Kotiranta H."/>
            <person name="LaButti K.M."/>
            <person name="Lechner B.E."/>
            <person name="Liimatainen K."/>
            <person name="Lipzen A."/>
            <person name="Lukacs Z."/>
            <person name="Mihaltcheva S."/>
            <person name="Morgado L.N."/>
            <person name="Niskanen T."/>
            <person name="Noordeloos M.E."/>
            <person name="Ohm R.A."/>
            <person name="Ortiz-Santana B."/>
            <person name="Ovrebo C."/>
            <person name="Racz N."/>
            <person name="Riley R."/>
            <person name="Savchenko A."/>
            <person name="Shiryaev A."/>
            <person name="Soop K."/>
            <person name="Spirin V."/>
            <person name="Szebenyi C."/>
            <person name="Tomsovsky M."/>
            <person name="Tulloss R.E."/>
            <person name="Uehling J."/>
            <person name="Grigoriev I.V."/>
            <person name="Vagvolgyi C."/>
            <person name="Papp T."/>
            <person name="Martin F.M."/>
            <person name="Miettinen O."/>
            <person name="Hibbett D.S."/>
            <person name="Nagy L.G."/>
        </authorList>
    </citation>
    <scope>NUCLEOTIDE SEQUENCE [LARGE SCALE GENOMIC DNA]</scope>
    <source>
        <strain evidence="1 2">CBS 121175</strain>
    </source>
</reference>
<dbReference type="EMBL" id="ML210649">
    <property type="protein sequence ID" value="TFK16761.1"/>
    <property type="molecule type" value="Genomic_DNA"/>
</dbReference>
<sequence>NRKKSDTLVADGKHFGRTVCAFPDIHGLLFDGITQMLGLQTPDGTNGLAITEQHPSDDRCLFTKLLEMNKTLKRCLLEATPEEIVSVSAQIGKGIATARSTDAKGVKTNIEKWIHKDGKPLSPPISSDKRFRGFANYWTGKLLCPVDYDWEDPNVRADLASNRVDPFELDEDGMYPWPMFLYEDYKYDESDPWVGFMRGYPCVKCYKHIFTSPSSAD</sequence>
<proteinExistence type="predicted"/>
<gene>
    <name evidence="1" type="ORF">FA15DRAFT_550758</name>
</gene>
<evidence type="ECO:0000313" key="1">
    <source>
        <dbReference type="EMBL" id="TFK16761.1"/>
    </source>
</evidence>
<dbReference type="Pfam" id="PF20414">
    <property type="entry name" value="DUF6698"/>
    <property type="match status" value="1"/>
</dbReference>
<evidence type="ECO:0000313" key="2">
    <source>
        <dbReference type="Proteomes" id="UP000307440"/>
    </source>
</evidence>